<evidence type="ECO:0000313" key="5">
    <source>
        <dbReference type="Proteomes" id="UP001597362"/>
    </source>
</evidence>
<comment type="caution">
    <text evidence="4">The sequence shown here is derived from an EMBL/GenBank/DDBJ whole genome shotgun (WGS) entry which is preliminary data.</text>
</comment>
<dbReference type="PROSITE" id="PS50022">
    <property type="entry name" value="FA58C_3"/>
    <property type="match status" value="2"/>
</dbReference>
<name>A0ABW4YFV0_9BACL</name>
<feature type="chain" id="PRO_5047148287" evidence="1">
    <location>
        <begin position="28"/>
        <end position="415"/>
    </location>
</feature>
<dbReference type="EMBL" id="JBHUHO010000003">
    <property type="protein sequence ID" value="MFD2114349.1"/>
    <property type="molecule type" value="Genomic_DNA"/>
</dbReference>
<dbReference type="Gene3D" id="2.60.120.260">
    <property type="entry name" value="Galactose-binding domain-like"/>
    <property type="match status" value="2"/>
</dbReference>
<feature type="domain" description="F5/8 type C" evidence="2">
    <location>
        <begin position="31"/>
        <end position="178"/>
    </location>
</feature>
<keyword evidence="5" id="KW-1185">Reference proteome</keyword>
<feature type="domain" description="DOC" evidence="3">
    <location>
        <begin position="256"/>
        <end position="415"/>
    </location>
</feature>
<evidence type="ECO:0000259" key="2">
    <source>
        <dbReference type="PROSITE" id="PS50022"/>
    </source>
</evidence>
<sequence>MNGFSRKWLMIVLVVCMVSSNFVNVYAESDTVQSPLVVDKKYVAREKMKGITADIFEDGYEPEKAIDGIENSFWHTPWAPDSPGFPHWLMVEFNEPQMLDSFMYVARHESQFQFITEYEIWVSPTADETQLVKVADGNWSRAKTAIAEFEPVEAKLVKFVAKNKVDTHVEDNYSVSAAEIKFAIYEKESIDERISELISSMITQANEVLGYAREDIGEEAHQFKTSSVTALEEATNSLNELLSSGNLDGYSTRYDAVEVAITEVLASNKSAEEQLTVPTLKTLMKASADTQNLGYRAENAIDGDSTTMWHSSWEGQVLPHPHAITIDFERELLLDKISILPRQDKNSGRITSGEIYIGNDPDNLEFVKAFTDNSSADAVIVELPYTRGRYLKIKSIKSNDTHTAISEIDVFTYDR</sequence>
<dbReference type="InterPro" id="IPR000421">
    <property type="entry name" value="FA58C"/>
</dbReference>
<dbReference type="PROSITE" id="PS51284">
    <property type="entry name" value="DOC"/>
    <property type="match status" value="1"/>
</dbReference>
<protein>
    <submittedName>
        <fullName evidence="4">Discoidin domain-containing protein</fullName>
    </submittedName>
</protein>
<evidence type="ECO:0000313" key="4">
    <source>
        <dbReference type="EMBL" id="MFD2114349.1"/>
    </source>
</evidence>
<dbReference type="InterPro" id="IPR004939">
    <property type="entry name" value="APC_su10/DOC_dom"/>
</dbReference>
<dbReference type="Proteomes" id="UP001597362">
    <property type="component" value="Unassembled WGS sequence"/>
</dbReference>
<feature type="signal peptide" evidence="1">
    <location>
        <begin position="1"/>
        <end position="27"/>
    </location>
</feature>
<reference evidence="5" key="1">
    <citation type="journal article" date="2019" name="Int. J. Syst. Evol. Microbiol.">
        <title>The Global Catalogue of Microorganisms (GCM) 10K type strain sequencing project: providing services to taxonomists for standard genome sequencing and annotation.</title>
        <authorList>
            <consortium name="The Broad Institute Genomics Platform"/>
            <consortium name="The Broad Institute Genome Sequencing Center for Infectious Disease"/>
            <person name="Wu L."/>
            <person name="Ma J."/>
        </authorList>
    </citation>
    <scope>NUCLEOTIDE SEQUENCE [LARGE SCALE GENOMIC DNA]</scope>
    <source>
        <strain evidence="5">GH52</strain>
    </source>
</reference>
<keyword evidence="1" id="KW-0732">Signal</keyword>
<dbReference type="SUPFAM" id="SSF49785">
    <property type="entry name" value="Galactose-binding domain-like"/>
    <property type="match status" value="2"/>
</dbReference>
<gene>
    <name evidence="4" type="ORF">ACFSJH_01100</name>
</gene>
<evidence type="ECO:0000256" key="1">
    <source>
        <dbReference type="SAM" id="SignalP"/>
    </source>
</evidence>
<organism evidence="4 5">
    <name type="scientific">Paenibacillus yanchengensis</name>
    <dbReference type="NCBI Taxonomy" id="2035833"/>
    <lineage>
        <taxon>Bacteria</taxon>
        <taxon>Bacillati</taxon>
        <taxon>Bacillota</taxon>
        <taxon>Bacilli</taxon>
        <taxon>Bacillales</taxon>
        <taxon>Paenibacillaceae</taxon>
        <taxon>Paenibacillus</taxon>
    </lineage>
</organism>
<feature type="domain" description="F5/8 type C" evidence="2">
    <location>
        <begin position="270"/>
        <end position="413"/>
    </location>
</feature>
<accession>A0ABW4YFV0</accession>
<dbReference type="Pfam" id="PF00754">
    <property type="entry name" value="F5_F8_type_C"/>
    <property type="match status" value="2"/>
</dbReference>
<dbReference type="InterPro" id="IPR008979">
    <property type="entry name" value="Galactose-bd-like_sf"/>
</dbReference>
<evidence type="ECO:0000259" key="3">
    <source>
        <dbReference type="PROSITE" id="PS51284"/>
    </source>
</evidence>
<proteinExistence type="predicted"/>
<dbReference type="RefSeq" id="WP_377769320.1">
    <property type="nucleotide sequence ID" value="NZ_JBHUHO010000003.1"/>
</dbReference>